<evidence type="ECO:0000313" key="1">
    <source>
        <dbReference type="EMBL" id="AET64671.1"/>
    </source>
</evidence>
<gene>
    <name evidence="1" type="ordered locus">Mhar_1307</name>
</gene>
<organism evidence="1 2">
    <name type="scientific">Methanothrix harundinacea (strain 6Ac)</name>
    <name type="common">Methanosaeta harundinacea</name>
    <dbReference type="NCBI Taxonomy" id="1110509"/>
    <lineage>
        <taxon>Archaea</taxon>
        <taxon>Methanobacteriati</taxon>
        <taxon>Methanobacteriota</taxon>
        <taxon>Stenosarchaea group</taxon>
        <taxon>Methanomicrobia</taxon>
        <taxon>Methanotrichales</taxon>
        <taxon>Methanotrichaceae</taxon>
        <taxon>Methanothrix</taxon>
    </lineage>
</organism>
<sequence length="281" mass="31627">MKRKLAVLLLLCMAVVGMAGAANYMYEKANIKGVGYKNVETIIQTQPGLNGNKLVEKESGSGNVITERTEIEAERDPFGPWCCWDCPCGNPYWACRPDPCIIEGWNDPCCCVDYINFNKEAEFEYMPVSYQTGTYDQKWIEKLCVQNYYIGAVVVEMYTHAEHLQKNTEVKTRRDCGIWPWWRGRVLNSDPTNGVPYCGEDGCYGCGDCTGALEANFNSNVIGVAHIGWLSKDVSVNCKGRHYEWGRSVEDLTGVFSIEKFIQLWGNGTCGEVKVDWLPCI</sequence>
<evidence type="ECO:0000313" key="2">
    <source>
        <dbReference type="Proteomes" id="UP000005877"/>
    </source>
</evidence>
<dbReference type="KEGG" id="mhi:Mhar_1307"/>
<dbReference type="PATRIC" id="fig|1110509.7.peg.1450"/>
<accession>G7WNR1</accession>
<reference evidence="1 2" key="1">
    <citation type="journal article" date="2012" name="PLoS ONE">
        <title>The genome characteristics and predicted function of methyl-group oxidation pathway in the obligate aceticlastic methanogens, Methanosaeta spp.</title>
        <authorList>
            <person name="Zhu J."/>
            <person name="Zheng H."/>
            <person name="Ai G."/>
            <person name="Zhang G."/>
            <person name="Liu D."/>
            <person name="Liu X."/>
            <person name="Dong X."/>
        </authorList>
    </citation>
    <scope>NUCLEOTIDE SEQUENCE [LARGE SCALE GENOMIC DNA]</scope>
    <source>
        <strain evidence="1 2">6Ac</strain>
    </source>
</reference>
<protein>
    <submittedName>
        <fullName evidence="1">Uncharacterized protein</fullName>
    </submittedName>
</protein>
<dbReference type="RefSeq" id="WP_014586856.1">
    <property type="nucleotide sequence ID" value="NC_017527.1"/>
</dbReference>
<dbReference type="EMBL" id="CP003117">
    <property type="protein sequence ID" value="AET64671.1"/>
    <property type="molecule type" value="Genomic_DNA"/>
</dbReference>
<keyword evidence="2" id="KW-1185">Reference proteome</keyword>
<dbReference type="AlphaFoldDB" id="G7WNR1"/>
<dbReference type="Proteomes" id="UP000005877">
    <property type="component" value="Chromosome"/>
</dbReference>
<dbReference type="HOGENOM" id="CLU_1072040_0_0_2"/>
<dbReference type="GeneID" id="12510476"/>
<proteinExistence type="predicted"/>
<name>G7WNR1_METH6</name>
<dbReference type="OrthoDB" id="146327at2157"/>